<evidence type="ECO:0000256" key="1">
    <source>
        <dbReference type="SAM" id="MobiDB-lite"/>
    </source>
</evidence>
<accession>E4Y436</accession>
<reference evidence="2" key="1">
    <citation type="journal article" date="2010" name="Science">
        <title>Plasticity of animal genome architecture unmasked by rapid evolution of a pelagic tunicate.</title>
        <authorList>
            <person name="Denoeud F."/>
            <person name="Henriet S."/>
            <person name="Mungpakdee S."/>
            <person name="Aury J.M."/>
            <person name="Da Silva C."/>
            <person name="Brinkmann H."/>
            <person name="Mikhaleva J."/>
            <person name="Olsen L.C."/>
            <person name="Jubin C."/>
            <person name="Canestro C."/>
            <person name="Bouquet J.M."/>
            <person name="Danks G."/>
            <person name="Poulain J."/>
            <person name="Campsteijn C."/>
            <person name="Adamski M."/>
            <person name="Cross I."/>
            <person name="Yadetie F."/>
            <person name="Muffato M."/>
            <person name="Louis A."/>
            <person name="Butcher S."/>
            <person name="Tsagkogeorga G."/>
            <person name="Konrad A."/>
            <person name="Singh S."/>
            <person name="Jensen M.F."/>
            <person name="Cong E.H."/>
            <person name="Eikeseth-Otteraa H."/>
            <person name="Noel B."/>
            <person name="Anthouard V."/>
            <person name="Porcel B.M."/>
            <person name="Kachouri-Lafond R."/>
            <person name="Nishino A."/>
            <person name="Ugolini M."/>
            <person name="Chourrout P."/>
            <person name="Nishida H."/>
            <person name="Aasland R."/>
            <person name="Huzurbazar S."/>
            <person name="Westhof E."/>
            <person name="Delsuc F."/>
            <person name="Lehrach H."/>
            <person name="Reinhardt R."/>
            <person name="Weissenbach J."/>
            <person name="Roy S.W."/>
            <person name="Artiguenave F."/>
            <person name="Postlethwait J.H."/>
            <person name="Manak J.R."/>
            <person name="Thompson E.M."/>
            <person name="Jaillon O."/>
            <person name="Du Pasquier L."/>
            <person name="Boudinot P."/>
            <person name="Liberles D.A."/>
            <person name="Volff J.N."/>
            <person name="Philippe H."/>
            <person name="Lenhard B."/>
            <person name="Roest Crollius H."/>
            <person name="Wincker P."/>
            <person name="Chourrout D."/>
        </authorList>
    </citation>
    <scope>NUCLEOTIDE SEQUENCE [LARGE SCALE GENOMIC DNA]</scope>
</reference>
<organism evidence="2">
    <name type="scientific">Oikopleura dioica</name>
    <name type="common">Tunicate</name>
    <dbReference type="NCBI Taxonomy" id="34765"/>
    <lineage>
        <taxon>Eukaryota</taxon>
        <taxon>Metazoa</taxon>
        <taxon>Chordata</taxon>
        <taxon>Tunicata</taxon>
        <taxon>Appendicularia</taxon>
        <taxon>Copelata</taxon>
        <taxon>Oikopleuridae</taxon>
        <taxon>Oikopleura</taxon>
    </lineage>
</organism>
<sequence>MKLSDSVVESARADGSIHRTNRYLRDVVVEPEENSPIIVQAEMTDQELEQHEIDNEIVQLERIDNRVRNMVFEIYSACLERYTREGKAANIPNFRVHLKRWVEEFCNMQLQPHEFRDTELRLELYEWLDTRIEARLQHEREKDPHEAMLPDYLALMHDNAINALMTPRRPMRYGEDIGGPQRRPYSPPARWQAPVEHFIGPLPYPGLPPIAMPSVPRPLTPAELAEVPFHQERISRMRPKKPLENYFQNLSTLSETSGDRMTSSEEHLVANRNTPTCSTFDDARPPKPVRPATAPSAETLDISNMTFLGLVQDLNRTETQRPMDSDFRGVDVAENVAVGSEPIVGHYDFAGECQFKTHLDAPSRLIVANCDNLPQRNGTKFEKAMRAVQTLYDNHVLALRAFNLEVDSGLAGVIVETGRNALAIGRLNFVELPE</sequence>
<dbReference type="AlphaFoldDB" id="E4Y436"/>
<protein>
    <submittedName>
        <fullName evidence="2">Uncharacterized protein</fullName>
    </submittedName>
</protein>
<gene>
    <name evidence="2" type="ORF">GSOID_T00018301001</name>
</gene>
<name>E4Y436_OIKDI</name>
<evidence type="ECO:0000313" key="2">
    <source>
        <dbReference type="EMBL" id="CBY30434.1"/>
    </source>
</evidence>
<dbReference type="EMBL" id="FN654276">
    <property type="protein sequence ID" value="CBY30434.1"/>
    <property type="molecule type" value="Genomic_DNA"/>
</dbReference>
<feature type="region of interest" description="Disordered" evidence="1">
    <location>
        <begin position="273"/>
        <end position="294"/>
    </location>
</feature>
<dbReference type="Proteomes" id="UP000011014">
    <property type="component" value="Unassembled WGS sequence"/>
</dbReference>
<proteinExistence type="predicted"/>